<dbReference type="SUPFAM" id="SSF56672">
    <property type="entry name" value="DNA/RNA polymerases"/>
    <property type="match status" value="1"/>
</dbReference>
<accession>A0A6S6U890</accession>
<gene>
    <name evidence="3" type="ORF">HELGO_WM1589</name>
</gene>
<evidence type="ECO:0000313" key="3">
    <source>
        <dbReference type="EMBL" id="CAA6826467.1"/>
    </source>
</evidence>
<proteinExistence type="inferred from homology"/>
<dbReference type="GO" id="GO:0003964">
    <property type="term" value="F:RNA-directed DNA polymerase activity"/>
    <property type="evidence" value="ECO:0007669"/>
    <property type="project" value="UniProtKB-KW"/>
</dbReference>
<dbReference type="PROSITE" id="PS50878">
    <property type="entry name" value="RT_POL"/>
    <property type="match status" value="1"/>
</dbReference>
<dbReference type="EMBL" id="CACVAS010000147">
    <property type="protein sequence ID" value="CAA6826467.1"/>
    <property type="molecule type" value="Genomic_DNA"/>
</dbReference>
<dbReference type="CDD" id="cd01651">
    <property type="entry name" value="RT_G2_intron"/>
    <property type="match status" value="1"/>
</dbReference>
<dbReference type="InterPro" id="IPR043502">
    <property type="entry name" value="DNA/RNA_pol_sf"/>
</dbReference>
<protein>
    <submittedName>
        <fullName evidence="3">Retron-type reverse transcriptase</fullName>
    </submittedName>
</protein>
<dbReference type="InterPro" id="IPR000477">
    <property type="entry name" value="RT_dom"/>
</dbReference>
<dbReference type="PANTHER" id="PTHR34047:SF8">
    <property type="entry name" value="PROTEIN YKFC"/>
    <property type="match status" value="1"/>
</dbReference>
<name>A0A6S6U890_9BACT</name>
<dbReference type="InterPro" id="IPR051083">
    <property type="entry name" value="GrpII_Intron_Splice-Mob/Def"/>
</dbReference>
<feature type="domain" description="Reverse transcriptase" evidence="2">
    <location>
        <begin position="1"/>
        <end position="288"/>
    </location>
</feature>
<keyword evidence="3" id="KW-0695">RNA-directed DNA polymerase</keyword>
<dbReference type="Pfam" id="PF00078">
    <property type="entry name" value="RVT_1"/>
    <property type="match status" value="1"/>
</dbReference>
<dbReference type="AlphaFoldDB" id="A0A6S6U890"/>
<keyword evidence="3" id="KW-0548">Nucleotidyltransferase</keyword>
<comment type="similarity">
    <text evidence="1">Belongs to the bacterial reverse transcriptase family.</text>
</comment>
<reference evidence="3" key="1">
    <citation type="submission" date="2020-01" db="EMBL/GenBank/DDBJ databases">
        <authorList>
            <person name="Meier V. D."/>
            <person name="Meier V D."/>
        </authorList>
    </citation>
    <scope>NUCLEOTIDE SEQUENCE</scope>
    <source>
        <strain evidence="3">HLG_WM_MAG_01</strain>
    </source>
</reference>
<dbReference type="PANTHER" id="PTHR34047">
    <property type="entry name" value="NUCLEAR INTRON MATURASE 1, MITOCHONDRIAL-RELATED"/>
    <property type="match status" value="1"/>
</dbReference>
<evidence type="ECO:0000256" key="1">
    <source>
        <dbReference type="ARBA" id="ARBA00034120"/>
    </source>
</evidence>
<organism evidence="3">
    <name type="scientific">uncultured Sulfurovum sp</name>
    <dbReference type="NCBI Taxonomy" id="269237"/>
    <lineage>
        <taxon>Bacteria</taxon>
        <taxon>Pseudomonadati</taxon>
        <taxon>Campylobacterota</taxon>
        <taxon>Epsilonproteobacteria</taxon>
        <taxon>Campylobacterales</taxon>
        <taxon>Sulfurovaceae</taxon>
        <taxon>Sulfurovum</taxon>
        <taxon>environmental samples</taxon>
    </lineage>
</organism>
<sequence>MFTFQNIYKAYLACRRNKRNTINALKFEQNLIENLWKIHDELNSKRYNIGKSLCFLTTSPKLREVFASDFKDRVVHHILVGQLEPLFERKFIHDVYNNRKAKGTHQAVSQAQRYMRQTADGYYLQLDIKGFFYNLEKMILLDKIKQEVIGSNLDVSSVLYLSNKIIFHDPTKSYYFKGDKSKLALLPPHKTLFKIPKNRGLPIGNLTSQFFANVYMNDFDNFVKRTLKVKRYIRYVDDFVLFDESKERLTYLKSEIEEYLQKELKLTLREDTKLKKHSEGLDFLGYIIRPTYTLVRQRVVNNFKKKKAKYLNAYENQKGNMRLLEIKQFLSVKASFVGHCKHANSYNLNQKVGVLNETNPFDYARA</sequence>
<keyword evidence="3" id="KW-0808">Transferase</keyword>
<evidence type="ECO:0000259" key="2">
    <source>
        <dbReference type="PROSITE" id="PS50878"/>
    </source>
</evidence>